<dbReference type="RefSeq" id="WP_094570182.1">
    <property type="nucleotide sequence ID" value="NZ_CP022743.1"/>
</dbReference>
<dbReference type="InterPro" id="IPR006115">
    <property type="entry name" value="6PGDH_NADP-bd"/>
</dbReference>
<dbReference type="Proteomes" id="UP000215002">
    <property type="component" value="Chromosome"/>
</dbReference>
<dbReference type="GO" id="GO:0016491">
    <property type="term" value="F:oxidoreductase activity"/>
    <property type="evidence" value="ECO:0007669"/>
    <property type="project" value="UniProtKB-KW"/>
</dbReference>
<dbReference type="GO" id="GO:0016054">
    <property type="term" value="P:organic acid catabolic process"/>
    <property type="evidence" value="ECO:0007669"/>
    <property type="project" value="UniProtKB-ARBA"/>
</dbReference>
<evidence type="ECO:0000259" key="4">
    <source>
        <dbReference type="Pfam" id="PF03446"/>
    </source>
</evidence>
<evidence type="ECO:0000313" key="7">
    <source>
        <dbReference type="Proteomes" id="UP000215002"/>
    </source>
</evidence>
<gene>
    <name evidence="6" type="ORF">MuYL_1872</name>
</gene>
<sequence length="302" mass="32154">MITSTNKTHNKIGFIGLGNMGVPMAKNLISAGYRLQVYNRTISKAGELDAASRTVCQTPAAAANGVDIIITMLSEDEILKEAVLGEEGILKTFAKNGVHISMSTISPDTAQLLSKAHVTAGSRYLAAPVFGRPDAAAAKKLWICTSGDEQSKEIAKPILESLGQGIFDFGEDAGGANVVKVAGNFMILASMEMMAEAYTLAEKNGLDRTKVAEFFGSTLFNAPIFQNYGKLIAGKQYQPVGFKSKLGYKDARIAFKLSQQAESPMPIVSIVHNRLLSAVAKGWGDTDWVEGVSRGVSEDAGV</sequence>
<reference evidence="6 7" key="1">
    <citation type="submission" date="2017-08" db="EMBL/GenBank/DDBJ databases">
        <title>Complete genome sequence of Mucilaginibacter sp. strain BJC16-A31.</title>
        <authorList>
            <consortium name="Henan University of Science and Technology"/>
            <person name="You X."/>
        </authorList>
    </citation>
    <scope>NUCLEOTIDE SEQUENCE [LARGE SCALE GENOMIC DNA]</scope>
    <source>
        <strain evidence="6 7">BJC16-A31</strain>
    </source>
</reference>
<dbReference type="GO" id="GO:0051287">
    <property type="term" value="F:NAD binding"/>
    <property type="evidence" value="ECO:0007669"/>
    <property type="project" value="InterPro"/>
</dbReference>
<dbReference type="PIRSF" id="PIRSF000103">
    <property type="entry name" value="HIBADH"/>
    <property type="match status" value="1"/>
</dbReference>
<dbReference type="Pfam" id="PF03446">
    <property type="entry name" value="NAD_binding_2"/>
    <property type="match status" value="1"/>
</dbReference>
<evidence type="ECO:0000256" key="3">
    <source>
        <dbReference type="PIRSR" id="PIRSR000103-1"/>
    </source>
</evidence>
<dbReference type="PANTHER" id="PTHR43580">
    <property type="entry name" value="OXIDOREDUCTASE GLYR1-RELATED"/>
    <property type="match status" value="1"/>
</dbReference>
<dbReference type="GO" id="GO:0050661">
    <property type="term" value="F:NADP binding"/>
    <property type="evidence" value="ECO:0007669"/>
    <property type="project" value="InterPro"/>
</dbReference>
<dbReference type="Gene3D" id="1.10.1040.10">
    <property type="entry name" value="N-(1-d-carboxylethyl)-l-norvaline Dehydrogenase, domain 2"/>
    <property type="match status" value="1"/>
</dbReference>
<dbReference type="PANTHER" id="PTHR43580:SF2">
    <property type="entry name" value="CYTOKINE-LIKE NUCLEAR FACTOR N-PAC"/>
    <property type="match status" value="1"/>
</dbReference>
<dbReference type="InterPro" id="IPR008927">
    <property type="entry name" value="6-PGluconate_DH-like_C_sf"/>
</dbReference>
<dbReference type="InterPro" id="IPR029154">
    <property type="entry name" value="HIBADH-like_NADP-bd"/>
</dbReference>
<dbReference type="SUPFAM" id="SSF48179">
    <property type="entry name" value="6-phosphogluconate dehydrogenase C-terminal domain-like"/>
    <property type="match status" value="1"/>
</dbReference>
<evidence type="ECO:0000256" key="2">
    <source>
        <dbReference type="ARBA" id="ARBA00023027"/>
    </source>
</evidence>
<keyword evidence="7" id="KW-1185">Reference proteome</keyword>
<name>A0A223NVY8_9SPHI</name>
<organism evidence="6 7">
    <name type="scientific">Mucilaginibacter xinganensis</name>
    <dbReference type="NCBI Taxonomy" id="1234841"/>
    <lineage>
        <taxon>Bacteria</taxon>
        <taxon>Pseudomonadati</taxon>
        <taxon>Bacteroidota</taxon>
        <taxon>Sphingobacteriia</taxon>
        <taxon>Sphingobacteriales</taxon>
        <taxon>Sphingobacteriaceae</taxon>
        <taxon>Mucilaginibacter</taxon>
    </lineage>
</organism>
<keyword evidence="2" id="KW-0520">NAD</keyword>
<accession>A0A223NVY8</accession>
<dbReference type="InterPro" id="IPR002204">
    <property type="entry name" value="3-OH-isobutyrate_DH-rel_CS"/>
</dbReference>
<dbReference type="Gene3D" id="3.40.50.720">
    <property type="entry name" value="NAD(P)-binding Rossmann-like Domain"/>
    <property type="match status" value="1"/>
</dbReference>
<dbReference type="OrthoDB" id="9786703at2"/>
<dbReference type="KEGG" id="muc:MuYL_1872"/>
<evidence type="ECO:0000313" key="6">
    <source>
        <dbReference type="EMBL" id="ASU33768.1"/>
    </source>
</evidence>
<dbReference type="Pfam" id="PF14833">
    <property type="entry name" value="NAD_binding_11"/>
    <property type="match status" value="1"/>
</dbReference>
<feature type="active site" evidence="3">
    <location>
        <position position="180"/>
    </location>
</feature>
<feature type="domain" description="3-hydroxyisobutyrate dehydrogenase-like NAD-binding" evidence="5">
    <location>
        <begin position="174"/>
        <end position="288"/>
    </location>
</feature>
<dbReference type="InterPro" id="IPR015815">
    <property type="entry name" value="HIBADH-related"/>
</dbReference>
<dbReference type="InterPro" id="IPR013328">
    <property type="entry name" value="6PGD_dom2"/>
</dbReference>
<evidence type="ECO:0000259" key="5">
    <source>
        <dbReference type="Pfam" id="PF14833"/>
    </source>
</evidence>
<evidence type="ECO:0000256" key="1">
    <source>
        <dbReference type="ARBA" id="ARBA00023002"/>
    </source>
</evidence>
<dbReference type="EMBL" id="CP022743">
    <property type="protein sequence ID" value="ASU33768.1"/>
    <property type="molecule type" value="Genomic_DNA"/>
</dbReference>
<dbReference type="AlphaFoldDB" id="A0A223NVY8"/>
<dbReference type="SUPFAM" id="SSF51735">
    <property type="entry name" value="NAD(P)-binding Rossmann-fold domains"/>
    <property type="match status" value="1"/>
</dbReference>
<dbReference type="PROSITE" id="PS00895">
    <property type="entry name" value="3_HYDROXYISOBUT_DH"/>
    <property type="match status" value="1"/>
</dbReference>
<feature type="domain" description="6-phosphogluconate dehydrogenase NADP-binding" evidence="4">
    <location>
        <begin position="11"/>
        <end position="167"/>
    </location>
</feature>
<keyword evidence="1" id="KW-0560">Oxidoreductase</keyword>
<dbReference type="InterPro" id="IPR051265">
    <property type="entry name" value="HIBADH-related_NP60_sf"/>
</dbReference>
<protein>
    <submittedName>
        <fullName evidence="6">6-phosphogluconate dehydrogenase</fullName>
    </submittedName>
</protein>
<proteinExistence type="predicted"/>
<dbReference type="InterPro" id="IPR036291">
    <property type="entry name" value="NAD(P)-bd_dom_sf"/>
</dbReference>